<dbReference type="PANTHER" id="PTHR34606:SF15">
    <property type="entry name" value="BON DOMAIN-CONTAINING PROTEIN"/>
    <property type="match status" value="1"/>
</dbReference>
<feature type="domain" description="BON" evidence="1">
    <location>
        <begin position="4"/>
        <end position="72"/>
    </location>
</feature>
<gene>
    <name evidence="2" type="ORF">Clopa_4452</name>
</gene>
<dbReference type="Gene3D" id="3.30.1340.30">
    <property type="match status" value="2"/>
</dbReference>
<proteinExistence type="predicted"/>
<feature type="domain" description="BON" evidence="1">
    <location>
        <begin position="77"/>
        <end position="146"/>
    </location>
</feature>
<dbReference type="EMBL" id="CP003261">
    <property type="protein sequence ID" value="AGK99163.1"/>
    <property type="molecule type" value="Genomic_DNA"/>
</dbReference>
<protein>
    <submittedName>
        <fullName evidence="2">Putative periplasmic or secreted lipoprotein</fullName>
    </submittedName>
</protein>
<dbReference type="InterPro" id="IPR051686">
    <property type="entry name" value="Lipoprotein_DolP"/>
</dbReference>
<dbReference type="KEGG" id="cpas:Clopa_4452"/>
<sequence length="222" mass="24089">MEINDGLIEDAVKSALSKAMNTTSKDIKIRSINGIVSLQGFVNVLAEKDRAEEIAHKIEGVREVRNNITISLDGEAGDKELTDLVNSNLRNSAFKNRILSVTAKVSGGNVLLVGDAETERDRQIAISEANKTFGIRSVTSTINLASFKDDTSLTNDINMALMESKINVNDISAIVIRGKVSLSGYAEKEEDINRLVTLIQSIPGIKEVNNKLKLYKVGTGIS</sequence>
<dbReference type="RefSeq" id="WP_015617434.1">
    <property type="nucleotide sequence ID" value="NC_021182.1"/>
</dbReference>
<dbReference type="Proteomes" id="UP000013523">
    <property type="component" value="Chromosome"/>
</dbReference>
<dbReference type="HOGENOM" id="CLU_082070_2_0_9"/>
<dbReference type="STRING" id="86416.Clopa_4452"/>
<dbReference type="Pfam" id="PF04972">
    <property type="entry name" value="BON"/>
    <property type="match status" value="3"/>
</dbReference>
<evidence type="ECO:0000313" key="3">
    <source>
        <dbReference type="Proteomes" id="UP000013523"/>
    </source>
</evidence>
<feature type="domain" description="BON" evidence="1">
    <location>
        <begin position="149"/>
        <end position="216"/>
    </location>
</feature>
<name>R4K9C9_CLOPA</name>
<evidence type="ECO:0000313" key="2">
    <source>
        <dbReference type="EMBL" id="AGK99163.1"/>
    </source>
</evidence>
<keyword evidence="3" id="KW-1185">Reference proteome</keyword>
<dbReference type="eggNOG" id="COG2823">
    <property type="taxonomic scope" value="Bacteria"/>
</dbReference>
<reference evidence="2 3" key="1">
    <citation type="submission" date="2012-01" db="EMBL/GenBank/DDBJ databases">
        <title>Complete sequence of chromosome of Clostridium pasteurianum BC1.</title>
        <authorList>
            <consortium name="US DOE Joint Genome Institute"/>
            <person name="Lucas S."/>
            <person name="Han J."/>
            <person name="Lapidus A."/>
            <person name="Cheng J.-F."/>
            <person name="Goodwin L."/>
            <person name="Pitluck S."/>
            <person name="Peters L."/>
            <person name="Mikhailova N."/>
            <person name="Teshima H."/>
            <person name="Detter J.C."/>
            <person name="Han C."/>
            <person name="Tapia R."/>
            <person name="Land M."/>
            <person name="Hauser L."/>
            <person name="Kyrpides N."/>
            <person name="Ivanova N."/>
            <person name="Pagani I."/>
            <person name="Dunn J."/>
            <person name="Taghavi S."/>
            <person name="Francis A."/>
            <person name="van der Lelie D."/>
            <person name="Woyke T."/>
        </authorList>
    </citation>
    <scope>NUCLEOTIDE SEQUENCE [LARGE SCALE GENOMIC DNA]</scope>
    <source>
        <strain evidence="2 3">BC1</strain>
    </source>
</reference>
<dbReference type="PATRIC" id="fig|86416.3.peg.4459"/>
<dbReference type="PANTHER" id="PTHR34606">
    <property type="entry name" value="BON DOMAIN-CONTAINING PROTEIN"/>
    <property type="match status" value="1"/>
</dbReference>
<evidence type="ECO:0000259" key="1">
    <source>
        <dbReference type="PROSITE" id="PS50914"/>
    </source>
</evidence>
<dbReference type="AlphaFoldDB" id="R4K9C9"/>
<organism evidence="2 3">
    <name type="scientific">Clostridium pasteurianum BC1</name>
    <dbReference type="NCBI Taxonomy" id="86416"/>
    <lineage>
        <taxon>Bacteria</taxon>
        <taxon>Bacillati</taxon>
        <taxon>Bacillota</taxon>
        <taxon>Clostridia</taxon>
        <taxon>Eubacteriales</taxon>
        <taxon>Clostridiaceae</taxon>
        <taxon>Clostridium</taxon>
    </lineage>
</organism>
<accession>R4K9C9</accession>
<keyword evidence="2" id="KW-0449">Lipoprotein</keyword>
<dbReference type="PROSITE" id="PS50914">
    <property type="entry name" value="BON"/>
    <property type="match status" value="3"/>
</dbReference>
<dbReference type="OrthoDB" id="1793159at2"/>
<dbReference type="InterPro" id="IPR007055">
    <property type="entry name" value="BON_dom"/>
</dbReference>